<dbReference type="PANTHER" id="PTHR43179">
    <property type="entry name" value="RHAMNOSYLTRANSFERASE WBBL"/>
    <property type="match status" value="1"/>
</dbReference>
<dbReference type="RefSeq" id="WP_015442557.1">
    <property type="nucleotide sequence ID" value="NC_020520.1"/>
</dbReference>
<sequence length="590" mass="64518">MTSGRAGTVPVSIITPVFDPEPAHLAACLDSVRRQTTGNLEHILVDDGSTRADVVDMLRAAADEPHVRLISREQQGGIVAATNDGLAAAVGEFVAFLDHDDVLHHDAVETMLAAVDRPDRGQRPGTPVVAADVVYSDHDFLDADGEHLGPCLKPQWSPERLRNQNYITHFVMARRSLIDEVGGIRSGFDGAQDHDLMLRLGERARRIAHVPEILYHWRQAPSSVAAGGDAKPWAFDAGQRAVQEHCDRIGLDATVERTTHEGIYRIDRKVPDPAPLVSVLVPTRGSSGKVWGVTRNFVVEAVRSIVDHSTYPNLEFVVVVDDDTPTPVIAALRDVCGDRLTLVEHHGVFNFSVKMNEGAAAASGEYLLFLNDDTELIEPTSIETLVGIVSGPAEGLDGSAGEVGMAGAKLLFDDGTIQHGGHIYFYGPHHACTGWSGTSPGPLPLKPLAVERECSGVTAAVALVRADVYDEIGGFPEELPLNYNDVDFSLKIRASGRRIVWTPHACWYHFESRTRVGKVIPEETAFIHDRWATEIDNDPYYNPRLSPQWFDWLEWPIDEPMQVGVVRDHSEPSGLFGKVRDAVASRLGRG</sequence>
<dbReference type="Proteomes" id="UP000011863">
    <property type="component" value="Chromosome"/>
</dbReference>
<dbReference type="PANTHER" id="PTHR43179:SF7">
    <property type="entry name" value="RHAMNOSYLTRANSFERASE WBBL"/>
    <property type="match status" value="1"/>
</dbReference>
<feature type="domain" description="Glycosyltransferase 2-like" evidence="1">
    <location>
        <begin position="12"/>
        <end position="179"/>
    </location>
</feature>
<dbReference type="KEGG" id="aym:YM304_29960"/>
<name>A0A6C7EA99_ILUCY</name>
<keyword evidence="2" id="KW-0808">Transferase</keyword>
<dbReference type="CDD" id="cd04184">
    <property type="entry name" value="GT2_RfbC_Mx_like"/>
    <property type="match status" value="1"/>
</dbReference>
<dbReference type="EC" id="2.4.-.-" evidence="2"/>
<evidence type="ECO:0000313" key="2">
    <source>
        <dbReference type="EMBL" id="BAN03310.1"/>
    </source>
</evidence>
<evidence type="ECO:0000259" key="1">
    <source>
        <dbReference type="Pfam" id="PF00535"/>
    </source>
</evidence>
<dbReference type="EMBL" id="AP012057">
    <property type="protein sequence ID" value="BAN03310.1"/>
    <property type="molecule type" value="Genomic_DNA"/>
</dbReference>
<dbReference type="SUPFAM" id="SSF53448">
    <property type="entry name" value="Nucleotide-diphospho-sugar transferases"/>
    <property type="match status" value="2"/>
</dbReference>
<gene>
    <name evidence="2" type="ORF">YM304_29960</name>
</gene>
<keyword evidence="3" id="KW-1185">Reference proteome</keyword>
<dbReference type="GO" id="GO:0016757">
    <property type="term" value="F:glycosyltransferase activity"/>
    <property type="evidence" value="ECO:0007669"/>
    <property type="project" value="UniProtKB-KW"/>
</dbReference>
<feature type="domain" description="Glycosyltransferase 2-like" evidence="1">
    <location>
        <begin position="279"/>
        <end position="390"/>
    </location>
</feature>
<reference evidence="2 3" key="1">
    <citation type="journal article" date="2013" name="Int. J. Syst. Evol. Microbiol.">
        <title>Ilumatobacter nonamiense sp. nov. and Ilumatobacter coccineum sp. nov., isolated from seashore sand.</title>
        <authorList>
            <person name="Matsumoto A."/>
            <person name="Kasai H."/>
            <person name="Matsuo Y."/>
            <person name="Shizuri Y."/>
            <person name="Ichikawa N."/>
            <person name="Fujita N."/>
            <person name="Omura S."/>
            <person name="Takahashi Y."/>
        </authorList>
    </citation>
    <scope>NUCLEOTIDE SEQUENCE [LARGE SCALE GENOMIC DNA]</scope>
    <source>
        <strain evidence="3">NBRC 103263 / KCTC 29153 / YM16-304</strain>
    </source>
</reference>
<evidence type="ECO:0000313" key="3">
    <source>
        <dbReference type="Proteomes" id="UP000011863"/>
    </source>
</evidence>
<dbReference type="AlphaFoldDB" id="A0A6C7EA99"/>
<dbReference type="Gene3D" id="3.90.550.10">
    <property type="entry name" value="Spore Coat Polysaccharide Biosynthesis Protein SpsA, Chain A"/>
    <property type="match status" value="2"/>
</dbReference>
<dbReference type="Pfam" id="PF00535">
    <property type="entry name" value="Glycos_transf_2"/>
    <property type="match status" value="2"/>
</dbReference>
<accession>A0A6C7EA99</accession>
<keyword evidence="2" id="KW-0328">Glycosyltransferase</keyword>
<organism evidence="2 3">
    <name type="scientific">Ilumatobacter coccineus (strain NBRC 103263 / KCTC 29153 / YM16-304)</name>
    <dbReference type="NCBI Taxonomy" id="1313172"/>
    <lineage>
        <taxon>Bacteria</taxon>
        <taxon>Bacillati</taxon>
        <taxon>Actinomycetota</taxon>
        <taxon>Acidimicrobiia</taxon>
        <taxon>Acidimicrobiales</taxon>
        <taxon>Ilumatobacteraceae</taxon>
        <taxon>Ilumatobacter</taxon>
    </lineage>
</organism>
<dbReference type="InterPro" id="IPR029044">
    <property type="entry name" value="Nucleotide-diphossugar_trans"/>
</dbReference>
<proteinExistence type="predicted"/>
<dbReference type="InterPro" id="IPR001173">
    <property type="entry name" value="Glyco_trans_2-like"/>
</dbReference>
<dbReference type="OrthoDB" id="7615426at2"/>
<protein>
    <submittedName>
        <fullName evidence="2">Glycosyltransferase</fullName>
        <ecNumber evidence="2">2.4.-.-</ecNumber>
    </submittedName>
</protein>